<protein>
    <submittedName>
        <fullName evidence="5">AraC family transcriptional regulator</fullName>
    </submittedName>
</protein>
<dbReference type="EMBL" id="SHBP01000028">
    <property type="protein sequence ID" value="RZO18493.1"/>
    <property type="molecule type" value="Genomic_DNA"/>
</dbReference>
<evidence type="ECO:0000313" key="5">
    <source>
        <dbReference type="EMBL" id="RZO18493.1"/>
    </source>
</evidence>
<dbReference type="Gene3D" id="1.10.10.60">
    <property type="entry name" value="Homeodomain-like"/>
    <property type="match status" value="2"/>
</dbReference>
<dbReference type="InterPro" id="IPR009057">
    <property type="entry name" value="Homeodomain-like_sf"/>
</dbReference>
<dbReference type="PRINTS" id="PR00032">
    <property type="entry name" value="HTHARAC"/>
</dbReference>
<evidence type="ECO:0000259" key="4">
    <source>
        <dbReference type="PROSITE" id="PS01124"/>
    </source>
</evidence>
<dbReference type="PROSITE" id="PS01124">
    <property type="entry name" value="HTH_ARAC_FAMILY_2"/>
    <property type="match status" value="1"/>
</dbReference>
<keyword evidence="3" id="KW-0804">Transcription</keyword>
<organism evidence="5 6">
    <name type="scientific">SAR92 clade bacterium</name>
    <dbReference type="NCBI Taxonomy" id="2315479"/>
    <lineage>
        <taxon>Bacteria</taxon>
        <taxon>Pseudomonadati</taxon>
        <taxon>Pseudomonadota</taxon>
        <taxon>Gammaproteobacteria</taxon>
        <taxon>Cellvibrionales</taxon>
        <taxon>Porticoccaceae</taxon>
        <taxon>SAR92 clade</taxon>
    </lineage>
</organism>
<dbReference type="GO" id="GO:0043565">
    <property type="term" value="F:sequence-specific DNA binding"/>
    <property type="evidence" value="ECO:0007669"/>
    <property type="project" value="InterPro"/>
</dbReference>
<dbReference type="AlphaFoldDB" id="A0A520MBC2"/>
<dbReference type="Pfam" id="PF12833">
    <property type="entry name" value="HTH_18"/>
    <property type="match status" value="1"/>
</dbReference>
<dbReference type="InterPro" id="IPR020449">
    <property type="entry name" value="Tscrpt_reg_AraC-type_HTH"/>
</dbReference>
<name>A0A520MBC2_9GAMM</name>
<dbReference type="PANTHER" id="PTHR43280">
    <property type="entry name" value="ARAC-FAMILY TRANSCRIPTIONAL REGULATOR"/>
    <property type="match status" value="1"/>
</dbReference>
<evidence type="ECO:0000313" key="6">
    <source>
        <dbReference type="Proteomes" id="UP000315889"/>
    </source>
</evidence>
<dbReference type="PROSITE" id="PS00041">
    <property type="entry name" value="HTH_ARAC_FAMILY_1"/>
    <property type="match status" value="1"/>
</dbReference>
<gene>
    <name evidence="5" type="ORF">EVB03_09785</name>
</gene>
<accession>A0A520MBC2</accession>
<evidence type="ECO:0000256" key="3">
    <source>
        <dbReference type="ARBA" id="ARBA00023163"/>
    </source>
</evidence>
<dbReference type="InterPro" id="IPR018060">
    <property type="entry name" value="HTH_AraC"/>
</dbReference>
<feature type="domain" description="HTH araC/xylS-type" evidence="4">
    <location>
        <begin position="146"/>
        <end position="250"/>
    </location>
</feature>
<dbReference type="SUPFAM" id="SSF54427">
    <property type="entry name" value="NTF2-like"/>
    <property type="match status" value="1"/>
</dbReference>
<dbReference type="PANTHER" id="PTHR43280:SF29">
    <property type="entry name" value="ARAC-FAMILY TRANSCRIPTIONAL REGULATOR"/>
    <property type="match status" value="1"/>
</dbReference>
<evidence type="ECO:0000256" key="1">
    <source>
        <dbReference type="ARBA" id="ARBA00023015"/>
    </source>
</evidence>
<dbReference type="Proteomes" id="UP000315889">
    <property type="component" value="Unassembled WGS sequence"/>
</dbReference>
<keyword evidence="1" id="KW-0805">Transcription regulation</keyword>
<comment type="caution">
    <text evidence="5">The sequence shown here is derived from an EMBL/GenBank/DDBJ whole genome shotgun (WGS) entry which is preliminary data.</text>
</comment>
<dbReference type="SUPFAM" id="SSF46689">
    <property type="entry name" value="Homeodomain-like"/>
    <property type="match status" value="1"/>
</dbReference>
<dbReference type="GO" id="GO:0003700">
    <property type="term" value="F:DNA-binding transcription factor activity"/>
    <property type="evidence" value="ECO:0007669"/>
    <property type="project" value="InterPro"/>
</dbReference>
<keyword evidence="2" id="KW-0238">DNA-binding</keyword>
<sequence length="256" mass="28354">MQATEFVHSYLDAWNHSDAVGVANHLSKNGTYLDVPNDDQYSPGELVSMLAEFFASERHQYELTGDVLSNDYSVAFQYKMSSGHNDTPYRCGAEFITFQGDGAVLISDYYDPTYSESLVKGLSHAITSQKYAKSGLASEQLDSYKERLVKLMAEQKVYLDPEITLPSLAQMVGCSINHLSQAVNSGFSMSFFDFLNSYRIDEAKSILLNQSSLSKSILDVSFASGFNSNSAFYAAFKKSTGQTPAQFRRSIQGLSK</sequence>
<reference evidence="5 6" key="1">
    <citation type="submission" date="2019-02" db="EMBL/GenBank/DDBJ databases">
        <title>Prokaryotic population dynamics and viral predation in marine succession experiment using metagenomics: the confinement effect.</title>
        <authorList>
            <person name="Haro-Moreno J.M."/>
            <person name="Rodriguez-Valera F."/>
            <person name="Lopez-Perez M."/>
        </authorList>
    </citation>
    <scope>NUCLEOTIDE SEQUENCE [LARGE SCALE GENOMIC DNA]</scope>
    <source>
        <strain evidence="5">MED-G170</strain>
    </source>
</reference>
<dbReference type="InterPro" id="IPR018062">
    <property type="entry name" value="HTH_AraC-typ_CS"/>
</dbReference>
<proteinExistence type="predicted"/>
<dbReference type="Gene3D" id="3.10.450.50">
    <property type="match status" value="1"/>
</dbReference>
<evidence type="ECO:0000256" key="2">
    <source>
        <dbReference type="ARBA" id="ARBA00023125"/>
    </source>
</evidence>
<dbReference type="InterPro" id="IPR032710">
    <property type="entry name" value="NTF2-like_dom_sf"/>
</dbReference>
<dbReference type="SMART" id="SM00342">
    <property type="entry name" value="HTH_ARAC"/>
    <property type="match status" value="1"/>
</dbReference>